<dbReference type="Pfam" id="PF04324">
    <property type="entry name" value="Fer2_BFD"/>
    <property type="match status" value="1"/>
</dbReference>
<keyword evidence="1" id="KW-0812">Transmembrane</keyword>
<evidence type="ECO:0000259" key="2">
    <source>
        <dbReference type="Pfam" id="PF04324"/>
    </source>
</evidence>
<accession>A0A2U2BAK3</accession>
<feature type="transmembrane region" description="Helical" evidence="1">
    <location>
        <begin position="7"/>
        <end position="28"/>
    </location>
</feature>
<reference evidence="3 4" key="1">
    <citation type="submission" date="2018-05" db="EMBL/GenBank/DDBJ databases">
        <title>Marinilabilia rubrum sp. nov., isolated from saltern sediment.</title>
        <authorList>
            <person name="Zhang R."/>
        </authorList>
    </citation>
    <scope>NUCLEOTIDE SEQUENCE [LARGE SCALE GENOMIC DNA]</scope>
    <source>
        <strain evidence="3 4">WTE16</strain>
    </source>
</reference>
<dbReference type="InterPro" id="IPR041854">
    <property type="entry name" value="BFD-like_2Fe2S-bd_dom_sf"/>
</dbReference>
<keyword evidence="4" id="KW-1185">Reference proteome</keyword>
<evidence type="ECO:0000313" key="4">
    <source>
        <dbReference type="Proteomes" id="UP000244956"/>
    </source>
</evidence>
<evidence type="ECO:0000313" key="3">
    <source>
        <dbReference type="EMBL" id="PWE00096.1"/>
    </source>
</evidence>
<keyword evidence="1" id="KW-0472">Membrane</keyword>
<protein>
    <recommendedName>
        <fullName evidence="2">BFD-like [2Fe-2S]-binding domain-containing protein</fullName>
    </recommendedName>
</protein>
<evidence type="ECO:0000256" key="1">
    <source>
        <dbReference type="SAM" id="Phobius"/>
    </source>
</evidence>
<keyword evidence="1" id="KW-1133">Transmembrane helix</keyword>
<dbReference type="AlphaFoldDB" id="A0A2U2BAK3"/>
<dbReference type="Proteomes" id="UP000244956">
    <property type="component" value="Unassembled WGS sequence"/>
</dbReference>
<proteinExistence type="predicted"/>
<comment type="caution">
    <text evidence="3">The sequence shown here is derived from an EMBL/GenBank/DDBJ whole genome shotgun (WGS) entry which is preliminary data.</text>
</comment>
<gene>
    <name evidence="3" type="ORF">DDZ16_06980</name>
</gene>
<dbReference type="EMBL" id="QEWP01000004">
    <property type="protein sequence ID" value="PWE00096.1"/>
    <property type="molecule type" value="Genomic_DNA"/>
</dbReference>
<sequence>MSLDNCKIYVLSYFCNLIITVCFMSRIICLCNRVGGNDVEKVLSKHPQASIKDVMNLTAASTSCGRCRSELEAFIEEIKSKQPATAPSSQLTIPFDFS</sequence>
<feature type="domain" description="BFD-like [2Fe-2S]-binding" evidence="2">
    <location>
        <begin position="27"/>
        <end position="77"/>
    </location>
</feature>
<dbReference type="Gene3D" id="1.10.10.1100">
    <property type="entry name" value="BFD-like [2Fe-2S]-binding domain"/>
    <property type="match status" value="1"/>
</dbReference>
<name>A0A2U2BAK3_9BACT</name>
<organism evidence="3 4">
    <name type="scientific">Marinilabilia rubra</name>
    <dbReference type="NCBI Taxonomy" id="2162893"/>
    <lineage>
        <taxon>Bacteria</taxon>
        <taxon>Pseudomonadati</taxon>
        <taxon>Bacteroidota</taxon>
        <taxon>Bacteroidia</taxon>
        <taxon>Marinilabiliales</taxon>
        <taxon>Marinilabiliaceae</taxon>
        <taxon>Marinilabilia</taxon>
    </lineage>
</organism>
<dbReference type="InterPro" id="IPR007419">
    <property type="entry name" value="BFD-like_2Fe2S-bd_dom"/>
</dbReference>